<reference evidence="2" key="3">
    <citation type="submission" date="2025-09" db="UniProtKB">
        <authorList>
            <consortium name="Ensembl"/>
        </authorList>
    </citation>
    <scope>IDENTIFICATION</scope>
</reference>
<evidence type="ECO:0000313" key="2">
    <source>
        <dbReference type="Ensembl" id="ENSOTSP00005142700.1"/>
    </source>
</evidence>
<dbReference type="Pfam" id="PF01498">
    <property type="entry name" value="HTH_Tnp_Tc3_2"/>
    <property type="match status" value="1"/>
</dbReference>
<proteinExistence type="predicted"/>
<dbReference type="AlphaFoldDB" id="A0AAZ3RR12"/>
<dbReference type="GeneTree" id="ENSGT01110000268222"/>
<keyword evidence="3" id="KW-1185">Reference proteome</keyword>
<dbReference type="GO" id="GO:0006313">
    <property type="term" value="P:DNA transposition"/>
    <property type="evidence" value="ECO:0007669"/>
    <property type="project" value="InterPro"/>
</dbReference>
<feature type="domain" description="Transposase Tc1-like" evidence="1">
    <location>
        <begin position="31"/>
        <end position="85"/>
    </location>
</feature>
<accession>A0AAZ3RR12</accession>
<sequence>MGPCIRHTAQEGDSFCLLQMNVLNANQSQNKVQINPRTIAKDLVKMLEETGTKVSIFTVKRVIYQHNLKGHSARTKPLFPNRHKKSQSTDFNCILGQRSYFFWRNDFWSD</sequence>
<dbReference type="InterPro" id="IPR002492">
    <property type="entry name" value="Transposase_Tc1-like"/>
</dbReference>
<name>A0AAZ3RR12_ONCTS</name>
<dbReference type="Proteomes" id="UP000694402">
    <property type="component" value="Unassembled WGS sequence"/>
</dbReference>
<dbReference type="GO" id="GO:0015074">
    <property type="term" value="P:DNA integration"/>
    <property type="evidence" value="ECO:0007669"/>
    <property type="project" value="InterPro"/>
</dbReference>
<protein>
    <recommendedName>
        <fullName evidence="1">Transposase Tc1-like domain-containing protein</fullName>
    </recommendedName>
</protein>
<reference evidence="3" key="1">
    <citation type="journal article" date="2018" name="PLoS ONE">
        <title>Chinook salmon (Oncorhynchus tshawytscha) genome and transcriptome.</title>
        <authorList>
            <person name="Christensen K.A."/>
            <person name="Leong J.S."/>
            <person name="Sakhrani D."/>
            <person name="Biagi C.A."/>
            <person name="Minkley D.R."/>
            <person name="Withler R.E."/>
            <person name="Rondeau E.B."/>
            <person name="Koop B.F."/>
            <person name="Devlin R.H."/>
        </authorList>
    </citation>
    <scope>NUCLEOTIDE SEQUENCE [LARGE SCALE GENOMIC DNA]</scope>
</reference>
<dbReference type="Ensembl" id="ENSOTST00005119184.1">
    <property type="protein sequence ID" value="ENSOTSP00005142700.1"/>
    <property type="gene ID" value="ENSOTSG00005071321.1"/>
</dbReference>
<evidence type="ECO:0000259" key="1">
    <source>
        <dbReference type="Pfam" id="PF01498"/>
    </source>
</evidence>
<reference evidence="2" key="2">
    <citation type="submission" date="2025-08" db="UniProtKB">
        <authorList>
            <consortium name="Ensembl"/>
        </authorList>
    </citation>
    <scope>IDENTIFICATION</scope>
</reference>
<organism evidence="2 3">
    <name type="scientific">Oncorhynchus tshawytscha</name>
    <name type="common">Chinook salmon</name>
    <name type="synonym">Salmo tshawytscha</name>
    <dbReference type="NCBI Taxonomy" id="74940"/>
    <lineage>
        <taxon>Eukaryota</taxon>
        <taxon>Metazoa</taxon>
        <taxon>Chordata</taxon>
        <taxon>Craniata</taxon>
        <taxon>Vertebrata</taxon>
        <taxon>Euteleostomi</taxon>
        <taxon>Actinopterygii</taxon>
        <taxon>Neopterygii</taxon>
        <taxon>Teleostei</taxon>
        <taxon>Protacanthopterygii</taxon>
        <taxon>Salmoniformes</taxon>
        <taxon>Salmonidae</taxon>
        <taxon>Salmoninae</taxon>
        <taxon>Oncorhynchus</taxon>
    </lineage>
</organism>
<evidence type="ECO:0000313" key="3">
    <source>
        <dbReference type="Proteomes" id="UP000694402"/>
    </source>
</evidence>
<dbReference type="GO" id="GO:0003677">
    <property type="term" value="F:DNA binding"/>
    <property type="evidence" value="ECO:0007669"/>
    <property type="project" value="InterPro"/>
</dbReference>